<dbReference type="STRING" id="64702.SAMN05443377_10988"/>
<dbReference type="InterPro" id="IPR049790">
    <property type="entry name" value="Rv3655c/TadE"/>
</dbReference>
<keyword evidence="1" id="KW-0472">Membrane</keyword>
<keyword evidence="3" id="KW-1185">Reference proteome</keyword>
<evidence type="ECO:0008006" key="4">
    <source>
        <dbReference type="Google" id="ProtNLM"/>
    </source>
</evidence>
<keyword evidence="1" id="KW-0812">Transmembrane</keyword>
<gene>
    <name evidence="2" type="ORF">SAMN05443377_10988</name>
</gene>
<name>A0A1H9RWL5_9ACTN</name>
<dbReference type="EMBL" id="FOGZ01000009">
    <property type="protein sequence ID" value="SER76815.1"/>
    <property type="molecule type" value="Genomic_DNA"/>
</dbReference>
<reference evidence="2 3" key="1">
    <citation type="submission" date="2016-10" db="EMBL/GenBank/DDBJ databases">
        <authorList>
            <person name="de Groot N.N."/>
        </authorList>
    </citation>
    <scope>NUCLEOTIDE SEQUENCE [LARGE SCALE GENOMIC DNA]</scope>
    <source>
        <strain evidence="2 3">DSM 16859</strain>
    </source>
</reference>
<keyword evidence="1" id="KW-1133">Transmembrane helix</keyword>
<dbReference type="Proteomes" id="UP000198815">
    <property type="component" value="Unassembled WGS sequence"/>
</dbReference>
<dbReference type="NCBIfam" id="NF041390">
    <property type="entry name" value="TadE_Rv3655c"/>
    <property type="match status" value="1"/>
</dbReference>
<evidence type="ECO:0000313" key="2">
    <source>
        <dbReference type="EMBL" id="SER76815.1"/>
    </source>
</evidence>
<accession>A0A1H9RWL5</accession>
<organism evidence="2 3">
    <name type="scientific">Propionibacterium cyclohexanicum</name>
    <dbReference type="NCBI Taxonomy" id="64702"/>
    <lineage>
        <taxon>Bacteria</taxon>
        <taxon>Bacillati</taxon>
        <taxon>Actinomycetota</taxon>
        <taxon>Actinomycetes</taxon>
        <taxon>Propionibacteriales</taxon>
        <taxon>Propionibacteriaceae</taxon>
        <taxon>Propionibacterium</taxon>
    </lineage>
</organism>
<feature type="transmembrane region" description="Helical" evidence="1">
    <location>
        <begin position="113"/>
        <end position="136"/>
    </location>
</feature>
<evidence type="ECO:0000313" key="3">
    <source>
        <dbReference type="Proteomes" id="UP000198815"/>
    </source>
</evidence>
<proteinExistence type="predicted"/>
<dbReference type="AlphaFoldDB" id="A0A1H9RWL5"/>
<evidence type="ECO:0000256" key="1">
    <source>
        <dbReference type="SAM" id="Phobius"/>
    </source>
</evidence>
<protein>
    <recommendedName>
        <fullName evidence="4">TadE-like protein</fullName>
    </recommendedName>
</protein>
<sequence length="217" mass="22455">MRDSSGEAVQCGVRQCSVGWGAVRGMGSRQGGEPAVKEQEVGTEKLERACARARPVSRGGQSVGMRRATASTSRAWCQCRQDAESTRSCGHCPCGSSSRRFAGEQRGMVTAELAVGILCAALVAGMLCWVLALIGLRITCQDAAAQVARQIARGDRQAAQRASDGVPDAEVSIETAGDDIRVTVRARASWGALGPVSVQAVAQVTAEPGTGGPDDGP</sequence>